<keyword evidence="2" id="KW-1185">Reference proteome</keyword>
<sequence length="428" mass="48739">MAVFLPPEIRLNVAQRLSRRRLQALCFASRDWRSTAQILLFRVIRVILPRRTVAGFIAFLRSSPHFRAYVHKLFIYDNASDKPPSISVKELFKALKLLPALRCLKFDSIALTGSSKVAKANLPSLPNFHLACSRSDVETSAFNALLTHLRVAELHLSFLLLRPSASNNSAPLFCSEMFQSLRILNVGQVVTPRQAQSEWRTSEILAACPDSLTSLGVGYDINRYRHGRALHEFLQEKGSHIESLNIDYGRWGEIEPEAEEMRLMMDDVGRDGFGGMPSKWPKMKLSTCCPSLKHITFVLFVAYESLDDMKKSSAIFLWRYALRLLASAPKTLCSITVLFMMDGDVPFEDLDRSTIDTVDWRRWDKVLKGLGELERLTFAPLGLEAYGKGDFEVPSRQERTSAWCEEASEFVLKRLRSLHDRDVEFRFA</sequence>
<dbReference type="SUPFAM" id="SSF52047">
    <property type="entry name" value="RNI-like"/>
    <property type="match status" value="1"/>
</dbReference>
<gene>
    <name evidence="1" type="ORF">EIP91_003760</name>
</gene>
<proteinExistence type="predicted"/>
<dbReference type="Proteomes" id="UP000292702">
    <property type="component" value="Unassembled WGS sequence"/>
</dbReference>
<dbReference type="OrthoDB" id="2729743at2759"/>
<reference evidence="1 2" key="1">
    <citation type="submission" date="2018-11" db="EMBL/GenBank/DDBJ databases">
        <title>Genome assembly of Steccherinum ochraceum LE-BIN_3174, the white-rot fungus of the Steccherinaceae family (The Residual Polyporoid clade, Polyporales, Basidiomycota).</title>
        <authorList>
            <person name="Fedorova T.V."/>
            <person name="Glazunova O.A."/>
            <person name="Landesman E.O."/>
            <person name="Moiseenko K.V."/>
            <person name="Psurtseva N.V."/>
            <person name="Savinova O.S."/>
            <person name="Shakhova N.V."/>
            <person name="Tyazhelova T.V."/>
            <person name="Vasina D.V."/>
        </authorList>
    </citation>
    <scope>NUCLEOTIDE SEQUENCE [LARGE SCALE GENOMIC DNA]</scope>
    <source>
        <strain evidence="1 2">LE-BIN_3174</strain>
    </source>
</reference>
<name>A0A4V2MW35_9APHY</name>
<evidence type="ECO:0000313" key="1">
    <source>
        <dbReference type="EMBL" id="TCD64717.1"/>
    </source>
</evidence>
<protein>
    <recommendedName>
        <fullName evidence="3">F-box domain-containing protein</fullName>
    </recommendedName>
</protein>
<evidence type="ECO:0008006" key="3">
    <source>
        <dbReference type="Google" id="ProtNLM"/>
    </source>
</evidence>
<organism evidence="1 2">
    <name type="scientific">Steccherinum ochraceum</name>
    <dbReference type="NCBI Taxonomy" id="92696"/>
    <lineage>
        <taxon>Eukaryota</taxon>
        <taxon>Fungi</taxon>
        <taxon>Dikarya</taxon>
        <taxon>Basidiomycota</taxon>
        <taxon>Agaricomycotina</taxon>
        <taxon>Agaricomycetes</taxon>
        <taxon>Polyporales</taxon>
        <taxon>Steccherinaceae</taxon>
        <taxon>Steccherinum</taxon>
    </lineage>
</organism>
<dbReference type="AlphaFoldDB" id="A0A4V2MW35"/>
<evidence type="ECO:0000313" key="2">
    <source>
        <dbReference type="Proteomes" id="UP000292702"/>
    </source>
</evidence>
<accession>A0A4V2MW35</accession>
<comment type="caution">
    <text evidence="1">The sequence shown here is derived from an EMBL/GenBank/DDBJ whole genome shotgun (WGS) entry which is preliminary data.</text>
</comment>
<dbReference type="EMBL" id="RWJN01000220">
    <property type="protein sequence ID" value="TCD64717.1"/>
    <property type="molecule type" value="Genomic_DNA"/>
</dbReference>